<accession>A0A2T5PHJ1</accession>
<dbReference type="RefSeq" id="WP_011785207.1">
    <property type="nucleotide sequence ID" value="NZ_QASO01000121.1"/>
</dbReference>
<reference evidence="1 2" key="1">
    <citation type="submission" date="2018-04" db="EMBL/GenBank/DDBJ databases">
        <title>Pseudomonas sp. nov., isolated from mangrove soil.</title>
        <authorList>
            <person name="Chen C."/>
        </authorList>
    </citation>
    <scope>NUCLEOTIDE SEQUENCE [LARGE SCALE GENOMIC DNA]</scope>
    <source>
        <strain evidence="1 2">JCM 14246</strain>
    </source>
</reference>
<evidence type="ECO:0000313" key="2">
    <source>
        <dbReference type="Proteomes" id="UP000244052"/>
    </source>
</evidence>
<dbReference type="EMBL" id="QASO01000121">
    <property type="protein sequence ID" value="PTU77202.1"/>
    <property type="molecule type" value="Genomic_DNA"/>
</dbReference>
<gene>
    <name evidence="1" type="ORF">DBO86_20695</name>
</gene>
<evidence type="ECO:0008006" key="3">
    <source>
        <dbReference type="Google" id="ProtNLM"/>
    </source>
</evidence>
<organism evidence="1 2">
    <name type="scientific">Ectopseudomonas oleovorans</name>
    <name type="common">Pseudomonas oleovorans</name>
    <dbReference type="NCBI Taxonomy" id="301"/>
    <lineage>
        <taxon>Bacteria</taxon>
        <taxon>Pseudomonadati</taxon>
        <taxon>Pseudomonadota</taxon>
        <taxon>Gammaproteobacteria</taxon>
        <taxon>Pseudomonadales</taxon>
        <taxon>Pseudomonadaceae</taxon>
        <taxon>Ectopseudomonas</taxon>
    </lineage>
</organism>
<dbReference type="InterPro" id="IPR038724">
    <property type="entry name" value="RepA"/>
</dbReference>
<sequence length="294" mass="32446">MAIEISWLDLRSAVENEPEPLDFVFPGFKSGTVGALVSPGGTGKTMLALQVAVTVATGADLLNLSEMDSAWRLVTGPVVFLTGEDPADVLNGRFHAIGRHLNTSQREAMYNNLAVVPLVGFSADMMSGEWRNWIENVTRGARLVVIDTLRRFHQLDENDGGHMAGLLAYMEQLCRANRTSILFLHHTNKAGAFNSGDAQQASRGSSVLTDNARFQANLIGMGAAEAETWGVDEECRRHFVRWSFPKLNYSAPISDKWYRRHEGGVLKPAVLEKQSKSNRVLPFNKSKSGMRDEL</sequence>
<dbReference type="Proteomes" id="UP000244052">
    <property type="component" value="Unassembled WGS sequence"/>
</dbReference>
<dbReference type="InterPro" id="IPR027417">
    <property type="entry name" value="P-loop_NTPase"/>
</dbReference>
<dbReference type="Pfam" id="PF13481">
    <property type="entry name" value="AAA_25"/>
    <property type="match status" value="1"/>
</dbReference>
<comment type="caution">
    <text evidence="1">The sequence shown here is derived from an EMBL/GenBank/DDBJ whole genome shotgun (WGS) entry which is preliminary data.</text>
</comment>
<dbReference type="SUPFAM" id="SSF52540">
    <property type="entry name" value="P-loop containing nucleoside triphosphate hydrolases"/>
    <property type="match status" value="1"/>
</dbReference>
<dbReference type="AlphaFoldDB" id="A0A2T5PHJ1"/>
<protein>
    <recommendedName>
        <fullName evidence="3">AAA family ATPase</fullName>
    </recommendedName>
</protein>
<dbReference type="CDD" id="cd01125">
    <property type="entry name" value="RepA_RSF1010_like"/>
    <property type="match status" value="1"/>
</dbReference>
<keyword evidence="2" id="KW-1185">Reference proteome</keyword>
<dbReference type="Gene3D" id="3.40.50.300">
    <property type="entry name" value="P-loop containing nucleotide triphosphate hydrolases"/>
    <property type="match status" value="1"/>
</dbReference>
<proteinExistence type="predicted"/>
<evidence type="ECO:0000313" key="1">
    <source>
        <dbReference type="EMBL" id="PTU77202.1"/>
    </source>
</evidence>
<name>A0A2T5PHJ1_ECTOL</name>